<organism evidence="3 4">
    <name type="scientific">Mycena pura</name>
    <dbReference type="NCBI Taxonomy" id="153505"/>
    <lineage>
        <taxon>Eukaryota</taxon>
        <taxon>Fungi</taxon>
        <taxon>Dikarya</taxon>
        <taxon>Basidiomycota</taxon>
        <taxon>Agaricomycotina</taxon>
        <taxon>Agaricomycetes</taxon>
        <taxon>Agaricomycetidae</taxon>
        <taxon>Agaricales</taxon>
        <taxon>Marasmiineae</taxon>
        <taxon>Mycenaceae</taxon>
        <taxon>Mycena</taxon>
    </lineage>
</organism>
<feature type="transmembrane region" description="Helical" evidence="2">
    <location>
        <begin position="15"/>
        <end position="41"/>
    </location>
</feature>
<keyword evidence="2" id="KW-1133">Transmembrane helix</keyword>
<evidence type="ECO:0000313" key="3">
    <source>
        <dbReference type="EMBL" id="KAJ7190862.1"/>
    </source>
</evidence>
<name>A0AAD6UN79_9AGAR</name>
<evidence type="ECO:0000256" key="2">
    <source>
        <dbReference type="SAM" id="Phobius"/>
    </source>
</evidence>
<keyword evidence="2" id="KW-0472">Membrane</keyword>
<feature type="compositionally biased region" description="Basic and acidic residues" evidence="1">
    <location>
        <begin position="227"/>
        <end position="241"/>
    </location>
</feature>
<evidence type="ECO:0000313" key="4">
    <source>
        <dbReference type="Proteomes" id="UP001219525"/>
    </source>
</evidence>
<accession>A0AAD6UN79</accession>
<reference evidence="3" key="1">
    <citation type="submission" date="2023-03" db="EMBL/GenBank/DDBJ databases">
        <title>Massive genome expansion in bonnet fungi (Mycena s.s.) driven by repeated elements and novel gene families across ecological guilds.</title>
        <authorList>
            <consortium name="Lawrence Berkeley National Laboratory"/>
            <person name="Harder C.B."/>
            <person name="Miyauchi S."/>
            <person name="Viragh M."/>
            <person name="Kuo A."/>
            <person name="Thoen E."/>
            <person name="Andreopoulos B."/>
            <person name="Lu D."/>
            <person name="Skrede I."/>
            <person name="Drula E."/>
            <person name="Henrissat B."/>
            <person name="Morin E."/>
            <person name="Kohler A."/>
            <person name="Barry K."/>
            <person name="LaButti K."/>
            <person name="Morin E."/>
            <person name="Salamov A."/>
            <person name="Lipzen A."/>
            <person name="Mereny Z."/>
            <person name="Hegedus B."/>
            <person name="Baldrian P."/>
            <person name="Stursova M."/>
            <person name="Weitz H."/>
            <person name="Taylor A."/>
            <person name="Grigoriev I.V."/>
            <person name="Nagy L.G."/>
            <person name="Martin F."/>
            <person name="Kauserud H."/>
        </authorList>
    </citation>
    <scope>NUCLEOTIDE SEQUENCE</scope>
    <source>
        <strain evidence="3">9144</strain>
    </source>
</reference>
<protein>
    <submittedName>
        <fullName evidence="3">Uncharacterized protein</fullName>
    </submittedName>
</protein>
<dbReference type="AlphaFoldDB" id="A0AAD6UN79"/>
<evidence type="ECO:0000256" key="1">
    <source>
        <dbReference type="SAM" id="MobiDB-lite"/>
    </source>
</evidence>
<feature type="transmembrane region" description="Helical" evidence="2">
    <location>
        <begin position="132"/>
        <end position="150"/>
    </location>
</feature>
<feature type="transmembrane region" description="Helical" evidence="2">
    <location>
        <begin position="156"/>
        <end position="175"/>
    </location>
</feature>
<keyword evidence="4" id="KW-1185">Reference proteome</keyword>
<feature type="transmembrane region" description="Helical" evidence="2">
    <location>
        <begin position="62"/>
        <end position="81"/>
    </location>
</feature>
<proteinExistence type="predicted"/>
<feature type="transmembrane region" description="Helical" evidence="2">
    <location>
        <begin position="87"/>
        <end position="111"/>
    </location>
</feature>
<keyword evidence="2" id="KW-0812">Transmembrane</keyword>
<dbReference type="Proteomes" id="UP001219525">
    <property type="component" value="Unassembled WGS sequence"/>
</dbReference>
<sequence>MMALYRKKLNNASSIYLVATAVSMFAIITTRCMIEVVGCVTNFDNPLDILGTVQGSAFKIELFFSLLVAVADAFIVFRTYIVWNRNWIVTAVPAALYLTGCGMSIWSLVLLKRLGPEENILVQQSVLNPGDAFLILTLCTNIVCTLGLVIRANLNLAPAAIYTLLLVGLLVSPMITSNSGSCLRVGRGTSYGEKKELSSAMHFATQPPTTQSFELPVTTGHATPSVGRKEVPVRRARDREITYSSSSVSS</sequence>
<comment type="caution">
    <text evidence="3">The sequence shown here is derived from an EMBL/GenBank/DDBJ whole genome shotgun (WGS) entry which is preliminary data.</text>
</comment>
<gene>
    <name evidence="3" type="ORF">GGX14DRAFT_546778</name>
</gene>
<dbReference type="EMBL" id="JARJCW010000141">
    <property type="protein sequence ID" value="KAJ7190862.1"/>
    <property type="molecule type" value="Genomic_DNA"/>
</dbReference>
<feature type="region of interest" description="Disordered" evidence="1">
    <location>
        <begin position="210"/>
        <end position="250"/>
    </location>
</feature>